<sequence>MGSGRAAAEAERVHAEMTSITASSGNLASQGVTMSIHTDPGLLALELDGTLTVPGDPGWDRARQAWNLAVDQQPAAVATVASVRDVQTVLTVSRRVGLRVAAQSTGHNASPMGDLADTILLSLSEMRDVLVDPSTRIARVEGGAQWSDVTSAAAQYGLAALAGSSGDVGVAGYTLGGGVSWLARSHGLALNHVRAFEVVTADGSVRRVDAQSEPDLFWALRGGGGSFAVVTAIEFALFPIGEVYAGALFFPLERARQVLNAWARWTDNAPAEVTSIGRLIRFPAIPELPPQLSGKSYAVVEAVTTLDPADADALLAPLRALGPSDDTFTITPVERLDQLNMDPPAPTPIYGDGWLQTELSVEAVEAIVQAAGPGVDTPLLTVDLRHLGAAVAPGRGGGAVDGLPGAFLGFAVGVTPEPAPPMRAAVTRLMDSLAPWREERSYLNFAEQPSDGSSFFDPATWARLRAIKAAVDPDDLIRSNHPVPSG</sequence>
<keyword evidence="5" id="KW-0560">Oxidoreductase</keyword>
<evidence type="ECO:0000256" key="3">
    <source>
        <dbReference type="ARBA" id="ARBA00022630"/>
    </source>
</evidence>
<comment type="similarity">
    <text evidence="2">Belongs to the oxygen-dependent FAD-linked oxidoreductase family.</text>
</comment>
<dbReference type="PANTHER" id="PTHR42973:SF39">
    <property type="entry name" value="FAD-BINDING PCMH-TYPE DOMAIN-CONTAINING PROTEIN"/>
    <property type="match status" value="1"/>
</dbReference>
<dbReference type="Pfam" id="PF01565">
    <property type="entry name" value="FAD_binding_4"/>
    <property type="match status" value="1"/>
</dbReference>
<proteinExistence type="inferred from homology"/>
<comment type="cofactor">
    <cofactor evidence="1">
        <name>FAD</name>
        <dbReference type="ChEBI" id="CHEBI:57692"/>
    </cofactor>
</comment>
<feature type="domain" description="FAD-binding PCMH-type" evidence="6">
    <location>
        <begin position="70"/>
        <end position="240"/>
    </location>
</feature>
<dbReference type="InterPro" id="IPR016169">
    <property type="entry name" value="FAD-bd_PCMH_sub2"/>
</dbReference>
<dbReference type="Gene3D" id="3.30.43.10">
    <property type="entry name" value="Uridine Diphospho-n-acetylenolpyruvylglucosamine Reductase, domain 2"/>
    <property type="match status" value="1"/>
</dbReference>
<gene>
    <name evidence="7" type="ordered locus">MLP_19300</name>
</gene>
<dbReference type="InterPro" id="IPR050416">
    <property type="entry name" value="FAD-linked_Oxidoreductase"/>
</dbReference>
<dbReference type="EMBL" id="AP012204">
    <property type="protein sequence ID" value="BAK34944.1"/>
    <property type="molecule type" value="Genomic_DNA"/>
</dbReference>
<evidence type="ECO:0000256" key="4">
    <source>
        <dbReference type="ARBA" id="ARBA00022827"/>
    </source>
</evidence>
<dbReference type="GO" id="GO:0016491">
    <property type="term" value="F:oxidoreductase activity"/>
    <property type="evidence" value="ECO:0007669"/>
    <property type="project" value="UniProtKB-KW"/>
</dbReference>
<keyword evidence="8" id="KW-1185">Reference proteome</keyword>
<dbReference type="KEGG" id="mph:MLP_19300"/>
<dbReference type="InterPro" id="IPR016166">
    <property type="entry name" value="FAD-bd_PCMH"/>
</dbReference>
<evidence type="ECO:0000256" key="5">
    <source>
        <dbReference type="ARBA" id="ARBA00023002"/>
    </source>
</evidence>
<evidence type="ECO:0000256" key="2">
    <source>
        <dbReference type="ARBA" id="ARBA00005466"/>
    </source>
</evidence>
<dbReference type="HOGENOM" id="CLU_018354_10_0_11"/>
<name>F5XT72_MICPN</name>
<dbReference type="Gene3D" id="3.30.465.10">
    <property type="match status" value="1"/>
</dbReference>
<dbReference type="Proteomes" id="UP000007947">
    <property type="component" value="Chromosome"/>
</dbReference>
<keyword evidence="3" id="KW-0285">Flavoprotein</keyword>
<dbReference type="SUPFAM" id="SSF56176">
    <property type="entry name" value="FAD-binding/transporter-associated domain-like"/>
    <property type="match status" value="1"/>
</dbReference>
<organism evidence="7 8">
    <name type="scientific">Microlunatus phosphovorus (strain ATCC 700054 / DSM 10555 / JCM 9379 / NBRC 101784 / NCIMB 13414 / VKM Ac-1990 / NM-1)</name>
    <dbReference type="NCBI Taxonomy" id="1032480"/>
    <lineage>
        <taxon>Bacteria</taxon>
        <taxon>Bacillati</taxon>
        <taxon>Actinomycetota</taxon>
        <taxon>Actinomycetes</taxon>
        <taxon>Propionibacteriales</taxon>
        <taxon>Propionibacteriaceae</taxon>
        <taxon>Microlunatus</taxon>
    </lineage>
</organism>
<keyword evidence="4" id="KW-0274">FAD</keyword>
<dbReference type="GO" id="GO:0071949">
    <property type="term" value="F:FAD binding"/>
    <property type="evidence" value="ECO:0007669"/>
    <property type="project" value="InterPro"/>
</dbReference>
<dbReference type="PANTHER" id="PTHR42973">
    <property type="entry name" value="BINDING OXIDOREDUCTASE, PUTATIVE (AFU_ORTHOLOGUE AFUA_1G17690)-RELATED"/>
    <property type="match status" value="1"/>
</dbReference>
<evidence type="ECO:0000259" key="6">
    <source>
        <dbReference type="PROSITE" id="PS51387"/>
    </source>
</evidence>
<dbReference type="InterPro" id="IPR006093">
    <property type="entry name" value="Oxy_OxRdtase_FAD_BS"/>
</dbReference>
<evidence type="ECO:0000313" key="7">
    <source>
        <dbReference type="EMBL" id="BAK34944.1"/>
    </source>
</evidence>
<dbReference type="PROSITE" id="PS51387">
    <property type="entry name" value="FAD_PCMH"/>
    <property type="match status" value="1"/>
</dbReference>
<dbReference type="PROSITE" id="PS00862">
    <property type="entry name" value="OX2_COVAL_FAD"/>
    <property type="match status" value="1"/>
</dbReference>
<reference evidence="7 8" key="1">
    <citation type="submission" date="2011-05" db="EMBL/GenBank/DDBJ databases">
        <title>Whole genome sequence of Microlunatus phosphovorus NM-1.</title>
        <authorList>
            <person name="Hosoyama A."/>
            <person name="Sasaki K."/>
            <person name="Harada T."/>
            <person name="Igarashi R."/>
            <person name="Kawakoshi A."/>
            <person name="Sasagawa M."/>
            <person name="Fukada J."/>
            <person name="Nakamura S."/>
            <person name="Katano Y."/>
            <person name="Hanada S."/>
            <person name="Kamagata Y."/>
            <person name="Nakamura N."/>
            <person name="Yamazaki S."/>
            <person name="Fujita N."/>
        </authorList>
    </citation>
    <scope>NUCLEOTIDE SEQUENCE [LARGE SCALE GENOMIC DNA]</scope>
    <source>
        <strain evidence="8">ATCC 700054 / DSM 10555 / JCM 9379 / NBRC 101784 / NCIMB 13414 / VKM Ac-1990 / NM-1</strain>
    </source>
</reference>
<accession>F5XT72</accession>
<evidence type="ECO:0000313" key="8">
    <source>
        <dbReference type="Proteomes" id="UP000007947"/>
    </source>
</evidence>
<dbReference type="AlphaFoldDB" id="F5XT72"/>
<dbReference type="InterPro" id="IPR016167">
    <property type="entry name" value="FAD-bd_PCMH_sub1"/>
</dbReference>
<dbReference type="STRING" id="1032480.MLP_19300"/>
<protein>
    <submittedName>
        <fullName evidence="7">Oxidoreductase</fullName>
    </submittedName>
</protein>
<dbReference type="InterPro" id="IPR036318">
    <property type="entry name" value="FAD-bd_PCMH-like_sf"/>
</dbReference>
<evidence type="ECO:0000256" key="1">
    <source>
        <dbReference type="ARBA" id="ARBA00001974"/>
    </source>
</evidence>
<dbReference type="InterPro" id="IPR006094">
    <property type="entry name" value="Oxid_FAD_bind_N"/>
</dbReference>
<dbReference type="eggNOG" id="COG0277">
    <property type="taxonomic scope" value="Bacteria"/>
</dbReference>
<dbReference type="Gene3D" id="3.40.462.20">
    <property type="match status" value="1"/>
</dbReference>